<dbReference type="AlphaFoldDB" id="A0A8J8SUT5"/>
<keyword evidence="2" id="KW-1185">Reference proteome</keyword>
<reference evidence="1" key="1">
    <citation type="submission" date="2019-06" db="EMBL/GenBank/DDBJ databases">
        <authorList>
            <person name="Zheng W."/>
        </authorList>
    </citation>
    <scope>NUCLEOTIDE SEQUENCE</scope>
    <source>
        <strain evidence="1">QDHG01</strain>
    </source>
</reference>
<name>A0A8J8SUT5_HALGN</name>
<proteinExistence type="predicted"/>
<comment type="caution">
    <text evidence="1">The sequence shown here is derived from an EMBL/GenBank/DDBJ whole genome shotgun (WGS) entry which is preliminary data.</text>
</comment>
<sequence length="71" mass="8225">MLNYITISRQVLTYCNYLAVEAKIPGSFCLVNHFTPSPSIGAFEITHQSIMKKYIRQNNLFEEEFRAISVH</sequence>
<organism evidence="1 2">
    <name type="scientific">Halteria grandinella</name>
    <dbReference type="NCBI Taxonomy" id="5974"/>
    <lineage>
        <taxon>Eukaryota</taxon>
        <taxon>Sar</taxon>
        <taxon>Alveolata</taxon>
        <taxon>Ciliophora</taxon>
        <taxon>Intramacronucleata</taxon>
        <taxon>Spirotrichea</taxon>
        <taxon>Stichotrichia</taxon>
        <taxon>Sporadotrichida</taxon>
        <taxon>Halteriidae</taxon>
        <taxon>Halteria</taxon>
    </lineage>
</organism>
<evidence type="ECO:0000313" key="2">
    <source>
        <dbReference type="Proteomes" id="UP000785679"/>
    </source>
</evidence>
<dbReference type="OrthoDB" id="311159at2759"/>
<dbReference type="Proteomes" id="UP000785679">
    <property type="component" value="Unassembled WGS sequence"/>
</dbReference>
<accession>A0A8J8SUT5</accession>
<evidence type="ECO:0000313" key="1">
    <source>
        <dbReference type="EMBL" id="TNV71121.1"/>
    </source>
</evidence>
<dbReference type="EMBL" id="RRYP01030578">
    <property type="protein sequence ID" value="TNV71121.1"/>
    <property type="molecule type" value="Genomic_DNA"/>
</dbReference>
<gene>
    <name evidence="1" type="ORF">FGO68_gene1120</name>
</gene>
<protein>
    <submittedName>
        <fullName evidence="1">Uncharacterized protein</fullName>
    </submittedName>
</protein>